<reference evidence="3" key="1">
    <citation type="journal article" date="2020" name="Stud. Mycol.">
        <title>101 Dothideomycetes genomes: a test case for predicting lifestyles and emergence of pathogens.</title>
        <authorList>
            <person name="Haridas S."/>
            <person name="Albert R."/>
            <person name="Binder M."/>
            <person name="Bloem J."/>
            <person name="Labutti K."/>
            <person name="Salamov A."/>
            <person name="Andreopoulos B."/>
            <person name="Baker S."/>
            <person name="Barry K."/>
            <person name="Bills G."/>
            <person name="Bluhm B."/>
            <person name="Cannon C."/>
            <person name="Castanera R."/>
            <person name="Culley D."/>
            <person name="Daum C."/>
            <person name="Ezra D."/>
            <person name="Gonzalez J."/>
            <person name="Henrissat B."/>
            <person name="Kuo A."/>
            <person name="Liang C."/>
            <person name="Lipzen A."/>
            <person name="Lutzoni F."/>
            <person name="Magnuson J."/>
            <person name="Mondo S."/>
            <person name="Nolan M."/>
            <person name="Ohm R."/>
            <person name="Pangilinan J."/>
            <person name="Park H.-J."/>
            <person name="Ramirez L."/>
            <person name="Alfaro M."/>
            <person name="Sun H."/>
            <person name="Tritt A."/>
            <person name="Yoshinaga Y."/>
            <person name="Zwiers L.-H."/>
            <person name="Turgeon B."/>
            <person name="Goodwin S."/>
            <person name="Spatafora J."/>
            <person name="Crous P."/>
            <person name="Grigoriev I."/>
        </authorList>
    </citation>
    <scope>NUCLEOTIDE SEQUENCE</scope>
    <source>
        <strain evidence="3">CBS 279.74</strain>
    </source>
</reference>
<evidence type="ECO:0000256" key="2">
    <source>
        <dbReference type="SAM" id="Phobius"/>
    </source>
</evidence>
<organism evidence="3 4">
    <name type="scientific">Pleomassaria siparia CBS 279.74</name>
    <dbReference type="NCBI Taxonomy" id="1314801"/>
    <lineage>
        <taxon>Eukaryota</taxon>
        <taxon>Fungi</taxon>
        <taxon>Dikarya</taxon>
        <taxon>Ascomycota</taxon>
        <taxon>Pezizomycotina</taxon>
        <taxon>Dothideomycetes</taxon>
        <taxon>Pleosporomycetidae</taxon>
        <taxon>Pleosporales</taxon>
        <taxon>Pleomassariaceae</taxon>
        <taxon>Pleomassaria</taxon>
    </lineage>
</organism>
<feature type="transmembrane region" description="Helical" evidence="2">
    <location>
        <begin position="43"/>
        <end position="62"/>
    </location>
</feature>
<dbReference type="PANTHER" id="PTHR42029">
    <property type="entry name" value="AN04G07800"/>
    <property type="match status" value="1"/>
</dbReference>
<gene>
    <name evidence="3" type="ORF">K504DRAFT_475741</name>
</gene>
<sequence length="433" mass="49142">MTPIPLAVKGFAFHTSFGPPQSTLEKRAPYEKPTDPPSLIIEAWAQGNMVGSLVILAFITLANMRRGVLLHKLILGLWQGFWLFFNSPVDIWWLSVSAIALNASWSLHNVIAWMKIKPFLSRPVSLFFIGTVVLVQPYWILEIYANFAYFHDINELFLKTRPWEALCRDPWWIFTTVALFWTIKSQYEITLKEIIRISPRFAIMLIAMVISIIFIILDICSVTHAIRIGTIGINPFWKLAFVFKCLTDAVVLDDFKTALDRLRAFKISRLGSFSGDMSDSRSRNNMSLVNTWEEVQREAKAPVMLPSPDGELVKSTNFPGFTLSPRDHNDSVVLPDQVHRSRSSDDGFGPEDLVPSAFAHVNPSPVRTSRTAHSQSRTSEKKRVEWIDDIHAVEDSGHLGAESDYAQALREVERYSPQVSPTKTAFPRRSRPP</sequence>
<feature type="transmembrane region" description="Helical" evidence="2">
    <location>
        <begin position="69"/>
        <end position="85"/>
    </location>
</feature>
<accession>A0A6G1KDE8</accession>
<keyword evidence="2" id="KW-0812">Transmembrane</keyword>
<name>A0A6G1KDE8_9PLEO</name>
<feature type="region of interest" description="Disordered" evidence="1">
    <location>
        <begin position="414"/>
        <end position="433"/>
    </location>
</feature>
<evidence type="ECO:0000313" key="4">
    <source>
        <dbReference type="Proteomes" id="UP000799428"/>
    </source>
</evidence>
<dbReference type="OrthoDB" id="5420247at2759"/>
<feature type="region of interest" description="Disordered" evidence="1">
    <location>
        <begin position="339"/>
        <end position="382"/>
    </location>
</feature>
<proteinExistence type="predicted"/>
<keyword evidence="2" id="KW-0472">Membrane</keyword>
<protein>
    <submittedName>
        <fullName evidence="3">Uncharacterized protein</fullName>
    </submittedName>
</protein>
<dbReference type="PANTHER" id="PTHR42029:SF3">
    <property type="entry name" value="AN04G07800"/>
    <property type="match status" value="1"/>
</dbReference>
<dbReference type="AlphaFoldDB" id="A0A6G1KDE8"/>
<feature type="transmembrane region" description="Helical" evidence="2">
    <location>
        <begin position="199"/>
        <end position="217"/>
    </location>
</feature>
<evidence type="ECO:0000313" key="3">
    <source>
        <dbReference type="EMBL" id="KAF2710800.1"/>
    </source>
</evidence>
<feature type="compositionally biased region" description="Polar residues" evidence="1">
    <location>
        <begin position="365"/>
        <end position="377"/>
    </location>
</feature>
<evidence type="ECO:0000256" key="1">
    <source>
        <dbReference type="SAM" id="MobiDB-lite"/>
    </source>
</evidence>
<dbReference type="EMBL" id="MU005768">
    <property type="protein sequence ID" value="KAF2710800.1"/>
    <property type="molecule type" value="Genomic_DNA"/>
</dbReference>
<dbReference type="Proteomes" id="UP000799428">
    <property type="component" value="Unassembled WGS sequence"/>
</dbReference>
<feature type="transmembrane region" description="Helical" evidence="2">
    <location>
        <begin position="126"/>
        <end position="150"/>
    </location>
</feature>
<keyword evidence="4" id="KW-1185">Reference proteome</keyword>
<keyword evidence="2" id="KW-1133">Transmembrane helix</keyword>
<feature type="transmembrane region" description="Helical" evidence="2">
    <location>
        <begin position="91"/>
        <end position="114"/>
    </location>
</feature>